<dbReference type="GO" id="GO:0009421">
    <property type="term" value="C:bacterial-type flagellum filament cap"/>
    <property type="evidence" value="ECO:0007669"/>
    <property type="project" value="InterPro"/>
</dbReference>
<protein>
    <recommendedName>
        <fullName evidence="5">Flagellar hook-associated protein 2</fullName>
        <shortName evidence="5">HAP2</shortName>
    </recommendedName>
    <alternativeName>
        <fullName evidence="5">Flagellar cap protein</fullName>
    </alternativeName>
</protein>
<comment type="similarity">
    <text evidence="1 5">Belongs to the FliD family.</text>
</comment>
<reference evidence="8" key="2">
    <citation type="submission" date="2023-01" db="EMBL/GenBank/DDBJ databases">
        <authorList>
            <person name="Sun Q."/>
            <person name="Evtushenko L."/>
        </authorList>
    </citation>
    <scope>NUCLEOTIDE SEQUENCE</scope>
    <source>
        <strain evidence="8">VKM B-2935</strain>
    </source>
</reference>
<keyword evidence="5" id="KW-0964">Secreted</keyword>
<evidence type="ECO:0000256" key="1">
    <source>
        <dbReference type="ARBA" id="ARBA00009764"/>
    </source>
</evidence>
<keyword evidence="8" id="KW-0966">Cell projection</keyword>
<dbReference type="Proteomes" id="UP001143328">
    <property type="component" value="Unassembled WGS sequence"/>
</dbReference>
<dbReference type="GO" id="GO:0005576">
    <property type="term" value="C:extracellular region"/>
    <property type="evidence" value="ECO:0007669"/>
    <property type="project" value="UniProtKB-SubCell"/>
</dbReference>
<dbReference type="Pfam" id="PF02465">
    <property type="entry name" value="FliD_N"/>
    <property type="match status" value="1"/>
</dbReference>
<comment type="subcellular location">
    <subcellularLocation>
        <location evidence="5">Secreted</location>
    </subcellularLocation>
    <subcellularLocation>
        <location evidence="5">Bacterial flagellum</location>
    </subcellularLocation>
</comment>
<dbReference type="PANTHER" id="PTHR30288:SF0">
    <property type="entry name" value="FLAGELLAR HOOK-ASSOCIATED PROTEIN 2"/>
    <property type="match status" value="1"/>
</dbReference>
<comment type="subunit">
    <text evidence="2 5">Homopentamer.</text>
</comment>
<evidence type="ECO:0000313" key="9">
    <source>
        <dbReference type="Proteomes" id="UP001143328"/>
    </source>
</evidence>
<evidence type="ECO:0000259" key="7">
    <source>
        <dbReference type="Pfam" id="PF07195"/>
    </source>
</evidence>
<accession>A0A9W6K738</accession>
<name>A0A9W6K738_9PSED</name>
<comment type="function">
    <text evidence="5">Required for morphogenesis and for the elongation of the flagellar filament by facilitating polymerization of the flagellin monomers at the tip of growing filament. Forms a capping structure, which prevents flagellin subunits (transported through the central channel of the flagellum) from leaking out without polymerization at the distal end.</text>
</comment>
<feature type="domain" description="Flagellar hook-associated protein 2 N-terminal" evidence="6">
    <location>
        <begin position="9"/>
        <end position="105"/>
    </location>
</feature>
<dbReference type="Pfam" id="PF07196">
    <property type="entry name" value="Flagellin_IN"/>
    <property type="match status" value="1"/>
</dbReference>
<keyword evidence="9" id="KW-1185">Reference proteome</keyword>
<dbReference type="GO" id="GO:0007155">
    <property type="term" value="P:cell adhesion"/>
    <property type="evidence" value="ECO:0007669"/>
    <property type="project" value="InterPro"/>
</dbReference>
<dbReference type="PANTHER" id="PTHR30288">
    <property type="entry name" value="FLAGELLAR CAP/ASSEMBLY PROTEIN FLID"/>
    <property type="match status" value="1"/>
</dbReference>
<dbReference type="RefSeq" id="WP_271195645.1">
    <property type="nucleotide sequence ID" value="NZ_BSFN01000006.1"/>
</dbReference>
<sequence length="482" mass="48895">MAGITGIGSGVDIDAIVTASVAAEKAPKQNQIDTLEKKTTTKLTSLGSLKSAVSEFQTALALLNSPTSFLSKSATSSNTSALSATGSASAVAGSYKIEVSKLASGSKIASAAITGGSTAAFNTGTLDIKLGGDDALTINVDSTNNTLAGVRDAINAQGKTAGITATIVSDSQGSRLVLSSSKMGDGNDITMTGTSTGTGSGSLEDLTFPGATLDAADFATTAEYDTAVAKAGKTLSTAASARMTIDGLEVVSDSNTIDKAVDGITIKLTGVTKADEPLTLTVADNTTAVKTNVQNFVTAYNKMMSTINSLTKVTTVTGSDPVVAGLAGDSTARSLVSSIRNELVSNQTGGGAITALANLGITTKQDGTLEVNTTKLDTAISDNYEGVAAYFTGDEGLATRLTSKLKPYTDGGGILESRTTQLTNTISGLDKQQEALDLRMTALQTRLYKQYNAMDALVSQLTSTSSSLTAGLDSLPGLVKKS</sequence>
<dbReference type="GO" id="GO:0071973">
    <property type="term" value="P:bacterial-type flagellum-dependent cell motility"/>
    <property type="evidence" value="ECO:0007669"/>
    <property type="project" value="TreeGrafter"/>
</dbReference>
<proteinExistence type="inferred from homology"/>
<keyword evidence="4 5" id="KW-0975">Bacterial flagellum</keyword>
<dbReference type="Pfam" id="PF07195">
    <property type="entry name" value="FliD_C"/>
    <property type="match status" value="1"/>
</dbReference>
<evidence type="ECO:0000256" key="5">
    <source>
        <dbReference type="RuleBase" id="RU362066"/>
    </source>
</evidence>
<evidence type="ECO:0000256" key="3">
    <source>
        <dbReference type="ARBA" id="ARBA00023054"/>
    </source>
</evidence>
<gene>
    <name evidence="8" type="primary">fliD</name>
    <name evidence="8" type="ORF">GCM10017655_25130</name>
</gene>
<dbReference type="InterPro" id="IPR010809">
    <property type="entry name" value="FliD_C"/>
</dbReference>
<dbReference type="InterPro" id="IPR040026">
    <property type="entry name" value="FliD"/>
</dbReference>
<keyword evidence="8" id="KW-0282">Flagellum</keyword>
<dbReference type="AlphaFoldDB" id="A0A9W6K738"/>
<dbReference type="GO" id="GO:0009424">
    <property type="term" value="C:bacterial-type flagellum hook"/>
    <property type="evidence" value="ECO:0007669"/>
    <property type="project" value="UniProtKB-UniRule"/>
</dbReference>
<reference evidence="8" key="1">
    <citation type="journal article" date="2014" name="Int. J. Syst. Evol. Microbiol.">
        <title>Complete genome sequence of Corynebacterium casei LMG S-19264T (=DSM 44701T), isolated from a smear-ripened cheese.</title>
        <authorList>
            <consortium name="US DOE Joint Genome Institute (JGI-PGF)"/>
            <person name="Walter F."/>
            <person name="Albersmeier A."/>
            <person name="Kalinowski J."/>
            <person name="Ruckert C."/>
        </authorList>
    </citation>
    <scope>NUCLEOTIDE SEQUENCE</scope>
    <source>
        <strain evidence="8">VKM B-2935</strain>
    </source>
</reference>
<evidence type="ECO:0000313" key="8">
    <source>
        <dbReference type="EMBL" id="GLK89451.1"/>
    </source>
</evidence>
<organism evidence="8 9">
    <name type="scientific">Pseudomonas turukhanskensis</name>
    <dbReference type="NCBI Taxonomy" id="1806536"/>
    <lineage>
        <taxon>Bacteria</taxon>
        <taxon>Pseudomonadati</taxon>
        <taxon>Pseudomonadota</taxon>
        <taxon>Gammaproteobacteria</taxon>
        <taxon>Pseudomonadales</taxon>
        <taxon>Pseudomonadaceae</taxon>
        <taxon>Pseudomonas</taxon>
    </lineage>
</organism>
<feature type="domain" description="Flagellar hook-associated protein 2 C-terminal" evidence="7">
    <location>
        <begin position="238"/>
        <end position="462"/>
    </location>
</feature>
<evidence type="ECO:0000256" key="4">
    <source>
        <dbReference type="ARBA" id="ARBA00023143"/>
    </source>
</evidence>
<dbReference type="InterPro" id="IPR003481">
    <property type="entry name" value="FliD_N"/>
</dbReference>
<comment type="caution">
    <text evidence="8">The sequence shown here is derived from an EMBL/GenBank/DDBJ whole genome shotgun (WGS) entry which is preliminary data.</text>
</comment>
<dbReference type="EMBL" id="BSFN01000006">
    <property type="protein sequence ID" value="GLK89451.1"/>
    <property type="molecule type" value="Genomic_DNA"/>
</dbReference>
<keyword evidence="3" id="KW-0175">Coiled coil</keyword>
<evidence type="ECO:0000259" key="6">
    <source>
        <dbReference type="Pfam" id="PF02465"/>
    </source>
</evidence>
<dbReference type="InterPro" id="IPR010810">
    <property type="entry name" value="Flagellin_hook_IN_motif"/>
</dbReference>
<evidence type="ECO:0000256" key="2">
    <source>
        <dbReference type="ARBA" id="ARBA00011255"/>
    </source>
</evidence>
<keyword evidence="8" id="KW-0969">Cilium</keyword>